<dbReference type="AlphaFoldDB" id="A0A061AWU7"/>
<feature type="transmembrane region" description="Helical" evidence="7">
    <location>
        <begin position="232"/>
        <end position="253"/>
    </location>
</feature>
<dbReference type="PROSITE" id="PS50850">
    <property type="entry name" value="MFS"/>
    <property type="match status" value="1"/>
</dbReference>
<feature type="transmembrane region" description="Helical" evidence="7">
    <location>
        <begin position="265"/>
        <end position="287"/>
    </location>
</feature>
<dbReference type="InterPro" id="IPR011701">
    <property type="entry name" value="MFS"/>
</dbReference>
<feature type="transmembrane region" description="Helical" evidence="7">
    <location>
        <begin position="405"/>
        <end position="427"/>
    </location>
</feature>
<dbReference type="InterPro" id="IPR020846">
    <property type="entry name" value="MFS_dom"/>
</dbReference>
<feature type="transmembrane region" description="Helical" evidence="7">
    <location>
        <begin position="169"/>
        <end position="189"/>
    </location>
</feature>
<dbReference type="OrthoDB" id="10021397at2759"/>
<feature type="transmembrane region" description="Helical" evidence="7">
    <location>
        <begin position="378"/>
        <end position="396"/>
    </location>
</feature>
<dbReference type="Gene3D" id="1.20.1720.10">
    <property type="entry name" value="Multidrug resistance protein D"/>
    <property type="match status" value="1"/>
</dbReference>
<evidence type="ECO:0000256" key="2">
    <source>
        <dbReference type="ARBA" id="ARBA00008335"/>
    </source>
</evidence>
<dbReference type="GO" id="GO:0022857">
    <property type="term" value="F:transmembrane transporter activity"/>
    <property type="evidence" value="ECO:0007669"/>
    <property type="project" value="InterPro"/>
</dbReference>
<feature type="transmembrane region" description="Helical" evidence="7">
    <location>
        <begin position="114"/>
        <end position="133"/>
    </location>
</feature>
<reference evidence="9" key="1">
    <citation type="journal article" date="2014" name="Genome Announc.">
        <title>Genome sequence of the yeast Cyberlindnera fabianii (Hansenula fabianii).</title>
        <authorList>
            <person name="Freel K.C."/>
            <person name="Sarilar V."/>
            <person name="Neuveglise C."/>
            <person name="Devillers H."/>
            <person name="Friedrich A."/>
            <person name="Schacherer J."/>
        </authorList>
    </citation>
    <scope>NUCLEOTIDE SEQUENCE</scope>
    <source>
        <strain evidence="9">YJS4271</strain>
    </source>
</reference>
<dbReference type="CDD" id="cd17502">
    <property type="entry name" value="MFS_Azr1_MDR_like"/>
    <property type="match status" value="1"/>
</dbReference>
<feature type="compositionally biased region" description="Polar residues" evidence="6">
    <location>
        <begin position="1"/>
        <end position="18"/>
    </location>
</feature>
<name>A0A061AWU7_CYBFA</name>
<dbReference type="SUPFAM" id="SSF103473">
    <property type="entry name" value="MFS general substrate transporter"/>
    <property type="match status" value="1"/>
</dbReference>
<gene>
    <name evidence="9" type="ORF">CYFA0S_04e00122g</name>
</gene>
<feature type="transmembrane region" description="Helical" evidence="7">
    <location>
        <begin position="338"/>
        <end position="358"/>
    </location>
</feature>
<dbReference type="PhylomeDB" id="A0A061AWU7"/>
<keyword evidence="3 7" id="KW-0812">Transmembrane</keyword>
<dbReference type="InterPro" id="IPR036259">
    <property type="entry name" value="MFS_trans_sf"/>
</dbReference>
<sequence>MSTNTMDNNSTHTSTREPSGQPERSEKPEGVPTATKDELDVSIKDIESQRTPEKFVDSNAGDGTNVFEQYVTGVRLYLCFMACFISMFLIGLDQTIVVTLLQTIGSNFDAYDDIGWVSSGYMLTMAVLSQTWGRLSIIFGRKYSMLTAIILFEAGSLMCGVAPTMNVLIGGRVLAGIGGGGIQTLLFVVMSELVPIHKRALLFACFIGLMSAASVAGPLIGGAFTENISWRWAFYINLPCGGAAFLALFLFYNPPKPKFTWKQKLGMVDYVGSLLLSGGLTMGLLAMSMGGTTYPWNSPAIICLFIVGGITLIGFGIWNFKYSKFPIIPSVIIREKYVIIPVISLFFTFFCFFGLTVYLSTYFEIIHGASPMSAGIRFLPLIISMILTSFITGVLIKKTHFVKPFALAGGFIAPIGMGTCTLLSPSSSNAENIGLLILPGLMIGLMMQSSMMSVQVNAPKDPGSMILSTAMVNFSRSLGGAVGGILAQTVFNTSLRKKATSVFTKNPTIFEGFTKSDIMEMASNPSLMRELLTNEAREKMLDVVMSSIRNVFYMSIGSAIIIFCCSVLYSKKKIPNKSEVMTRAEYEAKQKATENQSTHNNNNQDL</sequence>
<evidence type="ECO:0000256" key="7">
    <source>
        <dbReference type="SAM" id="Phobius"/>
    </source>
</evidence>
<dbReference type="GO" id="GO:0005886">
    <property type="term" value="C:plasma membrane"/>
    <property type="evidence" value="ECO:0007669"/>
    <property type="project" value="TreeGrafter"/>
</dbReference>
<dbReference type="Gene3D" id="1.20.1250.20">
    <property type="entry name" value="MFS general substrate transporter like domains"/>
    <property type="match status" value="1"/>
</dbReference>
<feature type="region of interest" description="Disordered" evidence="6">
    <location>
        <begin position="1"/>
        <end position="42"/>
    </location>
</feature>
<evidence type="ECO:0000256" key="5">
    <source>
        <dbReference type="ARBA" id="ARBA00023136"/>
    </source>
</evidence>
<proteinExistence type="inferred from homology"/>
<keyword evidence="4 7" id="KW-1133">Transmembrane helix</keyword>
<protein>
    <submittedName>
        <fullName evidence="9">CYFA0S04e00122g1_1</fullName>
    </submittedName>
</protein>
<comment type="subcellular location">
    <subcellularLocation>
        <location evidence="1">Membrane</location>
        <topology evidence="1">Multi-pass membrane protein</topology>
    </subcellularLocation>
</comment>
<dbReference type="PANTHER" id="PTHR23501">
    <property type="entry name" value="MAJOR FACILITATOR SUPERFAMILY"/>
    <property type="match status" value="1"/>
</dbReference>
<keyword evidence="5 7" id="KW-0472">Membrane</keyword>
<dbReference type="Pfam" id="PF07690">
    <property type="entry name" value="MFS_1"/>
    <property type="match status" value="1"/>
</dbReference>
<feature type="compositionally biased region" description="Basic and acidic residues" evidence="6">
    <location>
        <begin position="23"/>
        <end position="42"/>
    </location>
</feature>
<evidence type="ECO:0000259" key="8">
    <source>
        <dbReference type="PROSITE" id="PS50850"/>
    </source>
</evidence>
<evidence type="ECO:0000256" key="3">
    <source>
        <dbReference type="ARBA" id="ARBA00022692"/>
    </source>
</evidence>
<feature type="transmembrane region" description="Helical" evidence="7">
    <location>
        <begin position="466"/>
        <end position="487"/>
    </location>
</feature>
<dbReference type="EMBL" id="LK052889">
    <property type="protein sequence ID" value="CDR39874.1"/>
    <property type="molecule type" value="Genomic_DNA"/>
</dbReference>
<dbReference type="VEuPathDB" id="FungiDB:BON22_2266"/>
<comment type="similarity">
    <text evidence="2">Belongs to the major facilitator superfamily.</text>
</comment>
<feature type="transmembrane region" description="Helical" evidence="7">
    <location>
        <begin position="145"/>
        <end position="163"/>
    </location>
</feature>
<evidence type="ECO:0000256" key="6">
    <source>
        <dbReference type="SAM" id="MobiDB-lite"/>
    </source>
</evidence>
<evidence type="ECO:0000313" key="9">
    <source>
        <dbReference type="EMBL" id="CDR39874.1"/>
    </source>
</evidence>
<feature type="domain" description="Major facilitator superfamily (MFS) profile" evidence="8">
    <location>
        <begin position="79"/>
        <end position="574"/>
    </location>
</feature>
<feature type="transmembrane region" description="Helical" evidence="7">
    <location>
        <begin position="76"/>
        <end position="102"/>
    </location>
</feature>
<organism evidence="9">
    <name type="scientific">Cyberlindnera fabianii</name>
    <name type="common">Yeast</name>
    <name type="synonym">Hansenula fabianii</name>
    <dbReference type="NCBI Taxonomy" id="36022"/>
    <lineage>
        <taxon>Eukaryota</taxon>
        <taxon>Fungi</taxon>
        <taxon>Dikarya</taxon>
        <taxon>Ascomycota</taxon>
        <taxon>Saccharomycotina</taxon>
        <taxon>Saccharomycetes</taxon>
        <taxon>Phaffomycetales</taxon>
        <taxon>Phaffomycetaceae</taxon>
        <taxon>Cyberlindnera</taxon>
    </lineage>
</organism>
<accession>A0A061AWU7</accession>
<feature type="transmembrane region" description="Helical" evidence="7">
    <location>
        <begin position="299"/>
        <end position="318"/>
    </location>
</feature>
<dbReference type="PANTHER" id="PTHR23501:SF198">
    <property type="entry name" value="AZOLE RESISTANCE PROTEIN 1-RELATED"/>
    <property type="match status" value="1"/>
</dbReference>
<feature type="transmembrane region" description="Helical" evidence="7">
    <location>
        <begin position="551"/>
        <end position="569"/>
    </location>
</feature>
<evidence type="ECO:0000256" key="1">
    <source>
        <dbReference type="ARBA" id="ARBA00004141"/>
    </source>
</evidence>
<feature type="transmembrane region" description="Helical" evidence="7">
    <location>
        <begin position="201"/>
        <end position="220"/>
    </location>
</feature>
<feature type="transmembrane region" description="Helical" evidence="7">
    <location>
        <begin position="433"/>
        <end position="454"/>
    </location>
</feature>
<evidence type="ECO:0000256" key="4">
    <source>
        <dbReference type="ARBA" id="ARBA00022989"/>
    </source>
</evidence>